<dbReference type="HOGENOM" id="CLU_130981_0_0_10"/>
<dbReference type="eggNOG" id="ENOG502Z9VN">
    <property type="taxonomic scope" value="Bacteria"/>
</dbReference>
<evidence type="ECO:0000256" key="1">
    <source>
        <dbReference type="ARBA" id="ARBA00004141"/>
    </source>
</evidence>
<keyword evidence="2 5" id="KW-0812">Transmembrane</keyword>
<feature type="transmembrane region" description="Helical" evidence="5">
    <location>
        <begin position="135"/>
        <end position="152"/>
    </location>
</feature>
<gene>
    <name evidence="7" type="ordered locus">Phep_1654</name>
</gene>
<organism evidence="7 8">
    <name type="scientific">Pedobacter heparinus (strain ATCC 13125 / DSM 2366 / CIP 104194 / JCM 7457 / NBRC 12017 / NCIMB 9290 / NRRL B-14731 / HIM 762-3)</name>
    <dbReference type="NCBI Taxonomy" id="485917"/>
    <lineage>
        <taxon>Bacteria</taxon>
        <taxon>Pseudomonadati</taxon>
        <taxon>Bacteroidota</taxon>
        <taxon>Sphingobacteriia</taxon>
        <taxon>Sphingobacteriales</taxon>
        <taxon>Sphingobacteriaceae</taxon>
        <taxon>Pedobacter</taxon>
    </lineage>
</organism>
<dbReference type="GO" id="GO:0030416">
    <property type="term" value="P:methylamine metabolic process"/>
    <property type="evidence" value="ECO:0007669"/>
    <property type="project" value="InterPro"/>
</dbReference>
<dbReference type="GO" id="GO:0016020">
    <property type="term" value="C:membrane"/>
    <property type="evidence" value="ECO:0007669"/>
    <property type="project" value="UniProtKB-SubCell"/>
</dbReference>
<reference evidence="7 8" key="1">
    <citation type="journal article" date="2009" name="Stand. Genomic Sci.">
        <title>Complete genome sequence of Pedobacter heparinus type strain (HIM 762-3).</title>
        <authorList>
            <person name="Han C."/>
            <person name="Spring S."/>
            <person name="Lapidus A."/>
            <person name="Del Rio T.G."/>
            <person name="Tice H."/>
            <person name="Copeland A."/>
            <person name="Cheng J.F."/>
            <person name="Lucas S."/>
            <person name="Chen F."/>
            <person name="Nolan M."/>
            <person name="Bruce D."/>
            <person name="Goodwin L."/>
            <person name="Pitluck S."/>
            <person name="Ivanova N."/>
            <person name="Mavromatis K."/>
            <person name="Mikhailova N."/>
            <person name="Pati A."/>
            <person name="Chen A."/>
            <person name="Palaniappan K."/>
            <person name="Land M."/>
            <person name="Hauser L."/>
            <person name="Chang Y.J."/>
            <person name="Jeffries C.C."/>
            <person name="Saunders E."/>
            <person name="Chertkov O."/>
            <person name="Brettin T."/>
            <person name="Goker M."/>
            <person name="Rohde M."/>
            <person name="Bristow J."/>
            <person name="Eisen J.A."/>
            <person name="Markowitz V."/>
            <person name="Hugenholtz P."/>
            <person name="Kyrpides N.C."/>
            <person name="Klenk H.P."/>
            <person name="Detter J.C."/>
        </authorList>
    </citation>
    <scope>NUCLEOTIDE SEQUENCE [LARGE SCALE GENOMIC DNA]</scope>
    <source>
        <strain evidence="8">ATCC 13125 / DSM 2366 / CIP 104194 / JCM 7457 / NBRC 12017 / NCIMB 9290 / NRRL B-14731 / HIM 762-3</strain>
    </source>
</reference>
<keyword evidence="3 5" id="KW-1133">Transmembrane helix</keyword>
<dbReference type="KEGG" id="phe:Phep_1654"/>
<dbReference type="Proteomes" id="UP000000852">
    <property type="component" value="Chromosome"/>
</dbReference>
<dbReference type="Pfam" id="PF07291">
    <property type="entry name" value="MauE"/>
    <property type="match status" value="1"/>
</dbReference>
<sequence>MTKIIKMETTMNKQSRTGMSDRTRRVLVDIICYLFVLLFLYAATSKLMDYQKFQLQISKSPIITDFASILAWGVPGLEIVISIMLLINRTVMLGLYAAFTLMLLFTLYIYAILNYSDNIPCSCGGVLQRMTWDQHLIFNIVFVILGLIGILLQTKINEKRAH</sequence>
<evidence type="ECO:0000259" key="6">
    <source>
        <dbReference type="Pfam" id="PF07291"/>
    </source>
</evidence>
<feature type="transmembrane region" description="Helical" evidence="5">
    <location>
        <begin position="26"/>
        <end position="43"/>
    </location>
</feature>
<proteinExistence type="predicted"/>
<evidence type="ECO:0000256" key="2">
    <source>
        <dbReference type="ARBA" id="ARBA00022692"/>
    </source>
</evidence>
<comment type="subcellular location">
    <subcellularLocation>
        <location evidence="1">Membrane</location>
        <topology evidence="1">Multi-pass membrane protein</topology>
    </subcellularLocation>
</comment>
<evidence type="ECO:0000256" key="3">
    <source>
        <dbReference type="ARBA" id="ARBA00022989"/>
    </source>
</evidence>
<evidence type="ECO:0000313" key="8">
    <source>
        <dbReference type="Proteomes" id="UP000000852"/>
    </source>
</evidence>
<dbReference type="AlphaFoldDB" id="C6XUL6"/>
<accession>C6XUL6</accession>
<dbReference type="EMBL" id="CP001681">
    <property type="protein sequence ID" value="ACU03866.1"/>
    <property type="molecule type" value="Genomic_DNA"/>
</dbReference>
<evidence type="ECO:0000313" key="7">
    <source>
        <dbReference type="EMBL" id="ACU03866.1"/>
    </source>
</evidence>
<feature type="transmembrane region" description="Helical" evidence="5">
    <location>
        <begin position="63"/>
        <end position="86"/>
    </location>
</feature>
<feature type="transmembrane region" description="Helical" evidence="5">
    <location>
        <begin position="93"/>
        <end position="115"/>
    </location>
</feature>
<evidence type="ECO:0000256" key="4">
    <source>
        <dbReference type="ARBA" id="ARBA00023136"/>
    </source>
</evidence>
<keyword evidence="4 5" id="KW-0472">Membrane</keyword>
<name>C6XUL6_PEDHD</name>
<dbReference type="InterPro" id="IPR009908">
    <property type="entry name" value="Methylamine_util_MauE"/>
</dbReference>
<feature type="domain" description="Methylamine utilisation protein MauE" evidence="6">
    <location>
        <begin position="26"/>
        <end position="151"/>
    </location>
</feature>
<protein>
    <recommendedName>
        <fullName evidence="6">Methylamine utilisation protein MauE domain-containing protein</fullName>
    </recommendedName>
</protein>
<evidence type="ECO:0000256" key="5">
    <source>
        <dbReference type="SAM" id="Phobius"/>
    </source>
</evidence>
<keyword evidence="8" id="KW-1185">Reference proteome</keyword>
<dbReference type="STRING" id="485917.Phep_1654"/>